<gene>
    <name evidence="1" type="ORF">UFOVP190_61</name>
</gene>
<name>A0A6J7WGF8_9CAUD</name>
<sequence>MAIQQKLPPPPADVVAAADTLAAKYGVNRNSILAVWAVESGYKTDIAGGAGGAYVGMFQLNAQYVPDFTERALGTRYTPDQYRQLSAGDQAKVQDYYWQQAGIKPGFFTGDINVDTAKAWALQLAPSNAKNIDYTNPNAVISNTVQADLISESRGTVTVGSTNGALSILNDVPAQTSGPIPLNSVQTLNLLDSLGPDQQQTLLDAYNQTNSRLGLAPVQDINVQSFLNHTQAVINTASKEYDKELLTAMGLDYDKVLQYSAFRETTGELIPPLARGTLTASNIVSNAQLSTSAGTAGQTSDPNGKIIAVGVALPDGSAAAMVTPNITKLSDSSQKVVNEIEGGRVEYIVGNNNGEATRTVLIYDNTGRIVGAGTDMADATSRAATNGANTDLLTAANQDYSDKGQFAIANMDRSVGNTVDPAVNSPTTAPSANPVLVNAYNSTKVQEQPDRPNSDYDPIAGTPRRVDISGFLNQGSNSPSATDGAPAKKKIMVSTELIPNPVHGLASYTYTWTLWWLGIKDYNAMMAGADVGVGVAYNLSNQSYVIAEDSGLYPDRRHPATLGLNYNIQDVEFESVVGMNKMTKSSSMITGTMTIIEPYGVSLLNSLIQAATDPNTGLPGNYVAQPYMLELNFVGYDDQGNPIPGNQVGLTRKRFPIRLLTFKVGVSGKGAEYKISFCPTGSTPHHLKDSFVPQNTPITAKTVGEFFDKFAASLNQYQRNEVAASLRQFADAVQFDIDPTIRKSAIVDPKKTGLAKSDPDSKGKTIDVTTNTFSIPHSMSIIDVIHKIMPSCQFFIDQLGAQKPNQAASQEQIYSHFKITTQVVYAGQTASGATIEGAFDNYNNRRNMIMTYGIHQYTILDPTHSLLPQGSNSSLFVLKDYQYTYTGKNIDVLDFKLQFDTTYYTAIQSYTNRIPSYRTTEATAVNKFLDKLPRPTLGIGALSNLVKEFAAVPQVNPQVFKPVVNDENLTKGGNQKERSEVVKVADVGKSMFSGMNGDMMTIDLQIVGDPTLIKQDDWLYVPSPNTSKLWGELNSQADFVKKYGHVRTENGTMVIKVTVNTPLDIDTDYNNTGLVFPPPKTTPAVFSGLYKILTIKNTFSRGVFTQTLRAIRFINADLVGTFSDVQNKQRIISADAEAQEGGFYGSNSVGLNQSNQTQVAGDTNGGFNPNINDGGTAYRSGEEEYARQYAAEGNRNGVVTTTTYDQNGQVKNVVNTVPR</sequence>
<proteinExistence type="predicted"/>
<evidence type="ECO:0008006" key="2">
    <source>
        <dbReference type="Google" id="ProtNLM"/>
    </source>
</evidence>
<reference evidence="1" key="1">
    <citation type="submission" date="2020-05" db="EMBL/GenBank/DDBJ databases">
        <authorList>
            <person name="Chiriac C."/>
            <person name="Salcher M."/>
            <person name="Ghai R."/>
            <person name="Kavagutti S V."/>
        </authorList>
    </citation>
    <scope>NUCLEOTIDE SEQUENCE</scope>
</reference>
<accession>A0A6J7WGF8</accession>
<dbReference type="InterPro" id="IPR023346">
    <property type="entry name" value="Lysozyme-like_dom_sf"/>
</dbReference>
<dbReference type="EMBL" id="LR798243">
    <property type="protein sequence ID" value="CAB5214335.1"/>
    <property type="molecule type" value="Genomic_DNA"/>
</dbReference>
<protein>
    <recommendedName>
        <fullName evidence="2">Phage tail lysozyme domain-containing protein</fullName>
    </recommendedName>
</protein>
<organism evidence="1">
    <name type="scientific">uncultured Caudovirales phage</name>
    <dbReference type="NCBI Taxonomy" id="2100421"/>
    <lineage>
        <taxon>Viruses</taxon>
        <taxon>Duplodnaviria</taxon>
        <taxon>Heunggongvirae</taxon>
        <taxon>Uroviricota</taxon>
        <taxon>Caudoviricetes</taxon>
        <taxon>Peduoviridae</taxon>
        <taxon>Maltschvirus</taxon>
        <taxon>Maltschvirus maltsch</taxon>
    </lineage>
</organism>
<evidence type="ECO:0000313" key="1">
    <source>
        <dbReference type="EMBL" id="CAB5214335.1"/>
    </source>
</evidence>
<dbReference type="SUPFAM" id="SSF53955">
    <property type="entry name" value="Lysozyme-like"/>
    <property type="match status" value="1"/>
</dbReference>